<dbReference type="RefSeq" id="WP_162034272.1">
    <property type="nucleotide sequence ID" value="NZ_CACVBR010000087.1"/>
</dbReference>
<dbReference type="GO" id="GO:0016788">
    <property type="term" value="F:hydrolase activity, acting on ester bonds"/>
    <property type="evidence" value="ECO:0007669"/>
    <property type="project" value="InterPro"/>
</dbReference>
<sequence>MKLPTELDDEYINTVLSNLSLKDIPDEQWKLIEGFDNYAIPSCSRVKSRKRLVTLPNGGEQKILAKIIKPQVFRYYNRHLKAHFYNVRCNLSIEGKESGVNYPLAGNPLSNKLKCVPQTHEDLDWKEISMKTLEGRKSAFGERNKIYGN</sequence>
<organism evidence="2 3">
    <name type="scientific">Chryseobacterium potabilaquae</name>
    <dbReference type="NCBI Taxonomy" id="2675057"/>
    <lineage>
        <taxon>Bacteria</taxon>
        <taxon>Pseudomonadati</taxon>
        <taxon>Bacteroidota</taxon>
        <taxon>Flavobacteriia</taxon>
        <taxon>Flavobacteriales</taxon>
        <taxon>Weeksellaceae</taxon>
        <taxon>Chryseobacterium group</taxon>
        <taxon>Chryseobacterium</taxon>
    </lineage>
</organism>
<protein>
    <recommendedName>
        <fullName evidence="1">NUMOD4 domain-containing protein</fullName>
    </recommendedName>
</protein>
<proteinExistence type="predicted"/>
<dbReference type="AlphaFoldDB" id="A0A6N4X986"/>
<dbReference type="InterPro" id="IPR010902">
    <property type="entry name" value="NUMOD4"/>
</dbReference>
<dbReference type="EMBL" id="CACVBR010000087">
    <property type="protein sequence ID" value="CAA7197626.1"/>
    <property type="molecule type" value="Genomic_DNA"/>
</dbReference>
<accession>A0A6N4X986</accession>
<dbReference type="Proteomes" id="UP000445144">
    <property type="component" value="Unassembled WGS sequence"/>
</dbReference>
<keyword evidence="3" id="KW-1185">Reference proteome</keyword>
<evidence type="ECO:0000313" key="3">
    <source>
        <dbReference type="Proteomes" id="UP000445144"/>
    </source>
</evidence>
<reference evidence="2 3" key="1">
    <citation type="submission" date="2020-01" db="EMBL/GenBank/DDBJ databases">
        <authorList>
            <person name="Rodrigo-Torres L."/>
            <person name="Arahal R. D."/>
            <person name="Lucena T."/>
        </authorList>
    </citation>
    <scope>NUCLEOTIDE SEQUENCE [LARGE SCALE GENOMIC DNA]</scope>
    <source>
        <strain evidence="2 3">CECT 9293</strain>
    </source>
</reference>
<evidence type="ECO:0000313" key="2">
    <source>
        <dbReference type="EMBL" id="CAA7197626.1"/>
    </source>
</evidence>
<feature type="domain" description="NUMOD4" evidence="1">
    <location>
        <begin position="27"/>
        <end position="74"/>
    </location>
</feature>
<gene>
    <name evidence="2" type="ORF">CHRY9293_03699</name>
</gene>
<evidence type="ECO:0000259" key="1">
    <source>
        <dbReference type="Pfam" id="PF07463"/>
    </source>
</evidence>
<name>A0A6N4X986_9FLAO</name>
<dbReference type="Pfam" id="PF07463">
    <property type="entry name" value="NUMOD4"/>
    <property type="match status" value="1"/>
</dbReference>